<evidence type="ECO:0000313" key="10">
    <source>
        <dbReference type="Proteomes" id="UP001347796"/>
    </source>
</evidence>
<evidence type="ECO:0008006" key="11">
    <source>
        <dbReference type="Google" id="ProtNLM"/>
    </source>
</evidence>
<comment type="caution">
    <text evidence="9">The sequence shown here is derived from an EMBL/GenBank/DDBJ whole genome shotgun (WGS) entry which is preliminary data.</text>
</comment>
<evidence type="ECO:0000256" key="3">
    <source>
        <dbReference type="ARBA" id="ARBA00022692"/>
    </source>
</evidence>
<accession>A0AAN8JD81</accession>
<dbReference type="InterPro" id="IPR000701">
    <property type="entry name" value="SuccDH_FuR_B_TM-su"/>
</dbReference>
<keyword evidence="4" id="KW-0479">Metal-binding</keyword>
<dbReference type="Pfam" id="PF01127">
    <property type="entry name" value="Sdh_cyt"/>
    <property type="match status" value="1"/>
</dbReference>
<name>A0AAN8JD81_PATCE</name>
<dbReference type="CDD" id="cd03499">
    <property type="entry name" value="SQR_TypeC_SdhC"/>
    <property type="match status" value="1"/>
</dbReference>
<keyword evidence="7 8" id="KW-0472">Membrane</keyword>
<dbReference type="SUPFAM" id="SSF81343">
    <property type="entry name" value="Fumarate reductase respiratory complex transmembrane subunits"/>
    <property type="match status" value="1"/>
</dbReference>
<dbReference type="NCBIfam" id="TIGR02970">
    <property type="entry name" value="succ_dehyd_cytB"/>
    <property type="match status" value="1"/>
</dbReference>
<organism evidence="9 10">
    <name type="scientific">Patella caerulea</name>
    <name type="common">Rayed Mediterranean limpet</name>
    <dbReference type="NCBI Taxonomy" id="87958"/>
    <lineage>
        <taxon>Eukaryota</taxon>
        <taxon>Metazoa</taxon>
        <taxon>Spiralia</taxon>
        <taxon>Lophotrochozoa</taxon>
        <taxon>Mollusca</taxon>
        <taxon>Gastropoda</taxon>
        <taxon>Patellogastropoda</taxon>
        <taxon>Patelloidea</taxon>
        <taxon>Patellidae</taxon>
        <taxon>Patella</taxon>
    </lineage>
</organism>
<dbReference type="Gene3D" id="1.20.1300.10">
    <property type="entry name" value="Fumarate reductase/succinate dehydrogenase, transmembrane subunit"/>
    <property type="match status" value="1"/>
</dbReference>
<feature type="transmembrane region" description="Helical" evidence="8">
    <location>
        <begin position="147"/>
        <end position="166"/>
    </location>
</feature>
<evidence type="ECO:0000256" key="1">
    <source>
        <dbReference type="ARBA" id="ARBA00004141"/>
    </source>
</evidence>
<dbReference type="InterPro" id="IPR034804">
    <property type="entry name" value="SQR/QFR_C/D"/>
</dbReference>
<evidence type="ECO:0000256" key="8">
    <source>
        <dbReference type="SAM" id="Phobius"/>
    </source>
</evidence>
<keyword evidence="10" id="KW-1185">Reference proteome</keyword>
<protein>
    <recommendedName>
        <fullName evidence="11">Succinate dehydrogenase cytochrome b560 subunit, mitochondrial</fullName>
    </recommendedName>
</protein>
<keyword evidence="3 8" id="KW-0812">Transmembrane</keyword>
<evidence type="ECO:0000313" key="9">
    <source>
        <dbReference type="EMBL" id="KAK6172835.1"/>
    </source>
</evidence>
<gene>
    <name evidence="9" type="ORF">SNE40_016415</name>
</gene>
<dbReference type="PROSITE" id="PS01000">
    <property type="entry name" value="SDH_CYT_1"/>
    <property type="match status" value="1"/>
</dbReference>
<dbReference type="GO" id="GO:0046872">
    <property type="term" value="F:metal ion binding"/>
    <property type="evidence" value="ECO:0007669"/>
    <property type="project" value="UniProtKB-KW"/>
</dbReference>
<dbReference type="EMBL" id="JAZGQO010000011">
    <property type="protein sequence ID" value="KAK6172835.1"/>
    <property type="molecule type" value="Genomic_DNA"/>
</dbReference>
<sequence>MAMLVRSLGMNCLLRQKLSFANKNVAMASSAYDEMKVYWDKNKKLERPMSPFLFAYKPHLAMSMSLSHRVTGVAMSVAVTGASIIMLALPGDYTHYLELVKSLQIAPFIIYGCKYLLAWPISYHYINGFRHLAWDAGKGFALSTLYKTGYTAIALSFIVASMFVFLY</sequence>
<dbReference type="PANTHER" id="PTHR10978:SF5">
    <property type="entry name" value="SUCCINATE DEHYDROGENASE CYTOCHROME B560 SUBUNIT, MITOCHONDRIAL"/>
    <property type="match status" value="1"/>
</dbReference>
<evidence type="ECO:0000256" key="6">
    <source>
        <dbReference type="ARBA" id="ARBA00023004"/>
    </source>
</evidence>
<dbReference type="PANTHER" id="PTHR10978">
    <property type="entry name" value="SUCCINATE DEHYDROGENASE CYTOCHROME B560 SUBUNIT"/>
    <property type="match status" value="1"/>
</dbReference>
<dbReference type="AlphaFoldDB" id="A0AAN8JD81"/>
<keyword evidence="5 8" id="KW-1133">Transmembrane helix</keyword>
<evidence type="ECO:0000256" key="4">
    <source>
        <dbReference type="ARBA" id="ARBA00022723"/>
    </source>
</evidence>
<dbReference type="InterPro" id="IPR018495">
    <property type="entry name" value="Succ_DH_cyt_bsu_CS"/>
</dbReference>
<dbReference type="GO" id="GO:0005739">
    <property type="term" value="C:mitochondrion"/>
    <property type="evidence" value="ECO:0007669"/>
    <property type="project" value="GOC"/>
</dbReference>
<evidence type="ECO:0000256" key="7">
    <source>
        <dbReference type="ARBA" id="ARBA00023136"/>
    </source>
</evidence>
<evidence type="ECO:0000256" key="2">
    <source>
        <dbReference type="ARBA" id="ARBA00022617"/>
    </source>
</evidence>
<dbReference type="GO" id="GO:0006121">
    <property type="term" value="P:mitochondrial electron transport, succinate to ubiquinone"/>
    <property type="evidence" value="ECO:0007669"/>
    <property type="project" value="TreeGrafter"/>
</dbReference>
<dbReference type="InterPro" id="IPR014314">
    <property type="entry name" value="Succ_DH_cytb556"/>
</dbReference>
<dbReference type="GO" id="GO:0006099">
    <property type="term" value="P:tricarboxylic acid cycle"/>
    <property type="evidence" value="ECO:0007669"/>
    <property type="project" value="InterPro"/>
</dbReference>
<reference evidence="9 10" key="1">
    <citation type="submission" date="2024-01" db="EMBL/GenBank/DDBJ databases">
        <title>The genome of the rayed Mediterranean limpet Patella caerulea (Linnaeus, 1758).</title>
        <authorList>
            <person name="Anh-Thu Weber A."/>
            <person name="Halstead-Nussloch G."/>
        </authorList>
    </citation>
    <scope>NUCLEOTIDE SEQUENCE [LARGE SCALE GENOMIC DNA]</scope>
    <source>
        <strain evidence="9">AATW-2023a</strain>
        <tissue evidence="9">Whole specimen</tissue>
    </source>
</reference>
<dbReference type="Proteomes" id="UP001347796">
    <property type="component" value="Unassembled WGS sequence"/>
</dbReference>
<feature type="transmembrane region" description="Helical" evidence="8">
    <location>
        <begin position="108"/>
        <end position="126"/>
    </location>
</feature>
<evidence type="ECO:0000256" key="5">
    <source>
        <dbReference type="ARBA" id="ARBA00022989"/>
    </source>
</evidence>
<keyword evidence="2" id="KW-0349">Heme</keyword>
<dbReference type="GO" id="GO:0009055">
    <property type="term" value="F:electron transfer activity"/>
    <property type="evidence" value="ECO:0007669"/>
    <property type="project" value="InterPro"/>
</dbReference>
<comment type="subcellular location">
    <subcellularLocation>
        <location evidence="1">Membrane</location>
        <topology evidence="1">Multi-pass membrane protein</topology>
    </subcellularLocation>
</comment>
<feature type="transmembrane region" description="Helical" evidence="8">
    <location>
        <begin position="70"/>
        <end position="88"/>
    </location>
</feature>
<proteinExistence type="predicted"/>
<dbReference type="GO" id="GO:0016020">
    <property type="term" value="C:membrane"/>
    <property type="evidence" value="ECO:0007669"/>
    <property type="project" value="UniProtKB-SubCell"/>
</dbReference>
<keyword evidence="6" id="KW-0408">Iron</keyword>